<dbReference type="KEGG" id="dmm:dnm_072620"/>
<sequence length="59" mass="6776">MYSSRTLPGLRVIRTYEVNSIIPADSYAFLQAAVEFGQQNRRSFGVLLFFHRRVAALKI</sequence>
<evidence type="ECO:0000313" key="2">
    <source>
        <dbReference type="Proteomes" id="UP000663722"/>
    </source>
</evidence>
<reference evidence="1" key="1">
    <citation type="journal article" date="2021" name="Microb. Physiol.">
        <title>Proteogenomic Insights into the Physiology of Marine, Sulfate-Reducing, Filamentous Desulfonema limicola and Desulfonema magnum.</title>
        <authorList>
            <person name="Schnaars V."/>
            <person name="Wohlbrand L."/>
            <person name="Scheve S."/>
            <person name="Hinrichs C."/>
            <person name="Reinhardt R."/>
            <person name="Rabus R."/>
        </authorList>
    </citation>
    <scope>NUCLEOTIDE SEQUENCE</scope>
    <source>
        <strain evidence="1">4be13</strain>
    </source>
</reference>
<name>A0A975GRR5_9BACT</name>
<dbReference type="EMBL" id="CP061800">
    <property type="protein sequence ID" value="QTA91197.1"/>
    <property type="molecule type" value="Genomic_DNA"/>
</dbReference>
<dbReference type="AlphaFoldDB" id="A0A975GRR5"/>
<accession>A0A975GRR5</accession>
<proteinExistence type="predicted"/>
<dbReference type="Proteomes" id="UP000663722">
    <property type="component" value="Chromosome"/>
</dbReference>
<protein>
    <submittedName>
        <fullName evidence="1">Uncharacterized protein</fullName>
    </submittedName>
</protein>
<organism evidence="1 2">
    <name type="scientific">Desulfonema magnum</name>
    <dbReference type="NCBI Taxonomy" id="45655"/>
    <lineage>
        <taxon>Bacteria</taxon>
        <taxon>Pseudomonadati</taxon>
        <taxon>Thermodesulfobacteriota</taxon>
        <taxon>Desulfobacteria</taxon>
        <taxon>Desulfobacterales</taxon>
        <taxon>Desulfococcaceae</taxon>
        <taxon>Desulfonema</taxon>
    </lineage>
</organism>
<keyword evidence="2" id="KW-1185">Reference proteome</keyword>
<evidence type="ECO:0000313" key="1">
    <source>
        <dbReference type="EMBL" id="QTA91197.1"/>
    </source>
</evidence>
<gene>
    <name evidence="1" type="ORF">dnm_072620</name>
</gene>